<dbReference type="InterPro" id="IPR045122">
    <property type="entry name" value="Csc1-like"/>
</dbReference>
<dbReference type="InterPro" id="IPR003864">
    <property type="entry name" value="CSC1/OSCA1-like_7TM"/>
</dbReference>
<dbReference type="PANTHER" id="PTHR13018">
    <property type="entry name" value="PROBABLE MEMBRANE PROTEIN DUF221-RELATED"/>
    <property type="match status" value="1"/>
</dbReference>
<keyword evidence="15" id="KW-1185">Reference proteome</keyword>
<evidence type="ECO:0008006" key="16">
    <source>
        <dbReference type="Google" id="ProtNLM"/>
    </source>
</evidence>
<evidence type="ECO:0000256" key="6">
    <source>
        <dbReference type="ARBA" id="ARBA00022989"/>
    </source>
</evidence>
<accession>A0ABQ8CHP9</accession>
<feature type="transmembrane region" description="Helical" evidence="10">
    <location>
        <begin position="6"/>
        <end position="27"/>
    </location>
</feature>
<gene>
    <name evidence="14" type="ORF">HID58_031056</name>
</gene>
<comment type="caution">
    <text evidence="14">The sequence shown here is derived from an EMBL/GenBank/DDBJ whole genome shotgun (WGS) entry which is preliminary data.</text>
</comment>
<evidence type="ECO:0000256" key="5">
    <source>
        <dbReference type="ARBA" id="ARBA00022837"/>
    </source>
</evidence>
<feature type="transmembrane region" description="Helical" evidence="10">
    <location>
        <begin position="86"/>
        <end position="109"/>
    </location>
</feature>
<evidence type="ECO:0000256" key="3">
    <source>
        <dbReference type="ARBA" id="ARBA00022448"/>
    </source>
</evidence>
<keyword evidence="8 10" id="KW-0472">Membrane</keyword>
<feature type="domain" description="CSC1/OSCA1-like 7TM region" evidence="11">
    <location>
        <begin position="338"/>
        <end position="604"/>
    </location>
</feature>
<keyword evidence="6 10" id="KW-1133">Transmembrane helix</keyword>
<evidence type="ECO:0000256" key="4">
    <source>
        <dbReference type="ARBA" id="ARBA00022692"/>
    </source>
</evidence>
<evidence type="ECO:0000256" key="9">
    <source>
        <dbReference type="ARBA" id="ARBA00023303"/>
    </source>
</evidence>
<evidence type="ECO:0000259" key="12">
    <source>
        <dbReference type="Pfam" id="PF13967"/>
    </source>
</evidence>
<reference evidence="14 15" key="1">
    <citation type="submission" date="2021-05" db="EMBL/GenBank/DDBJ databases">
        <title>Genome Assembly of Synthetic Allotetraploid Brassica napus Reveals Homoeologous Exchanges between Subgenomes.</title>
        <authorList>
            <person name="Davis J.T."/>
        </authorList>
    </citation>
    <scope>NUCLEOTIDE SEQUENCE [LARGE SCALE GENOMIC DNA]</scope>
    <source>
        <strain evidence="15">cv. Da-Ae</strain>
        <tissue evidence="14">Seedling</tissue>
    </source>
</reference>
<keyword evidence="3" id="KW-0813">Transport</keyword>
<evidence type="ECO:0000259" key="11">
    <source>
        <dbReference type="Pfam" id="PF02714"/>
    </source>
</evidence>
<feature type="transmembrane region" description="Helical" evidence="10">
    <location>
        <begin position="432"/>
        <end position="451"/>
    </location>
</feature>
<feature type="transmembrane region" description="Helical" evidence="10">
    <location>
        <begin position="340"/>
        <end position="364"/>
    </location>
</feature>
<dbReference type="EMBL" id="JAGKQM010000008">
    <property type="protein sequence ID" value="KAH0916610.1"/>
    <property type="molecule type" value="Genomic_DNA"/>
</dbReference>
<comment type="subcellular location">
    <subcellularLocation>
        <location evidence="1">Membrane</location>
        <topology evidence="1">Multi-pass membrane protein</topology>
    </subcellularLocation>
</comment>
<dbReference type="Pfam" id="PF02714">
    <property type="entry name" value="RSN1_7TM"/>
    <property type="match status" value="1"/>
</dbReference>
<organism evidence="14 15">
    <name type="scientific">Brassica napus</name>
    <name type="common">Rape</name>
    <dbReference type="NCBI Taxonomy" id="3708"/>
    <lineage>
        <taxon>Eukaryota</taxon>
        <taxon>Viridiplantae</taxon>
        <taxon>Streptophyta</taxon>
        <taxon>Embryophyta</taxon>
        <taxon>Tracheophyta</taxon>
        <taxon>Spermatophyta</taxon>
        <taxon>Magnoliopsida</taxon>
        <taxon>eudicotyledons</taxon>
        <taxon>Gunneridae</taxon>
        <taxon>Pentapetalae</taxon>
        <taxon>rosids</taxon>
        <taxon>malvids</taxon>
        <taxon>Brassicales</taxon>
        <taxon>Brassicaceae</taxon>
        <taxon>Brassiceae</taxon>
        <taxon>Brassica</taxon>
    </lineage>
</organism>
<keyword evidence="9" id="KW-0407">Ion channel</keyword>
<sequence length="746" mass="84287">MDVSALLTSAGINIGICVVLVSLYSILRKQPSNYCVYFGRMLSGGRVKRNDPRWYERFAPSPSWLVKAWETTEDEMLAAAGLDAVVFIRMVICSIRIFSVVAVVCISFVLPVNYYGPMMEHKEAHLEPLWVHCLSLYIISSAACALLYFEYKTIAKKRLAYIAASSSKPSHFTVLMRAVPQSPDQSYNETVREYFTNYYAPSYLSHLMVYRDGIIQRLLNDAEKMRQAIKHVSPDVSCTPSLKSCNFCTGPGPTKSFQILSDEAGSVKKLELDELTLTTTEEERPVAFVFFKTRYDALVASEVLQTSNPMLWVADLAPEPHDVYWKNLKVPYRQLWMRKIATLVGAVAFMFVFLLPVTGIQGLTQLKTLSKNFPFLRPLLKGDIMNRVITGYLPSVILVLFFYTVPPLMMYFSTLEGCISRSLRKRSACIRVVYFTIWNVFFVNILSGSVIRQLSIFSSVKDLPAQLAKAVPTQAGFFMTYCFTSGWAGLACEIIQPVGLIWNLIARVIVKNKDASYETLRFPYHIEIPRLLLFGLLGFTNSVIAPLILPFLLIYFFLAYLIYKNQIINVYITKYESGGQYWPIFHNTTIFSLILSQVIALGFFGLKLSTVASGFTIPLILLTLLFSEYCRQRFAPIFQKYPAEILIAMDRADEITGKMEELHNNLKAAYSQIPLCSQESSKAGCSPPCSDQELPGSEQLKPENLEAEMLKAFQRSKSSHDLEVKSCPSGSPCRYSPGFAEIYKRT</sequence>
<feature type="transmembrane region" description="Helical" evidence="10">
    <location>
        <begin position="611"/>
        <end position="630"/>
    </location>
</feature>
<feature type="transmembrane region" description="Helical" evidence="10">
    <location>
        <begin position="129"/>
        <end position="149"/>
    </location>
</feature>
<evidence type="ECO:0000313" key="14">
    <source>
        <dbReference type="EMBL" id="KAH0916610.1"/>
    </source>
</evidence>
<name>A0ABQ8CHP9_BRANA</name>
<keyword evidence="7" id="KW-0406">Ion transport</keyword>
<feature type="domain" description="CSC1/OSCA1-like cytosolic" evidence="13">
    <location>
        <begin position="171"/>
        <end position="327"/>
    </location>
</feature>
<evidence type="ECO:0000313" key="15">
    <source>
        <dbReference type="Proteomes" id="UP000824890"/>
    </source>
</evidence>
<feature type="transmembrane region" description="Helical" evidence="10">
    <location>
        <begin position="543"/>
        <end position="563"/>
    </location>
</feature>
<evidence type="ECO:0000256" key="10">
    <source>
        <dbReference type="SAM" id="Phobius"/>
    </source>
</evidence>
<dbReference type="Proteomes" id="UP000824890">
    <property type="component" value="Unassembled WGS sequence"/>
</dbReference>
<dbReference type="PANTHER" id="PTHR13018:SF110">
    <property type="entry name" value="CSC1-LIKE PROTEIN"/>
    <property type="match status" value="1"/>
</dbReference>
<keyword evidence="4 10" id="KW-0812">Transmembrane</keyword>
<feature type="transmembrane region" description="Helical" evidence="10">
    <location>
        <begin position="584"/>
        <end position="605"/>
    </location>
</feature>
<protein>
    <recommendedName>
        <fullName evidence="16">CSC1-like protein RXW8</fullName>
    </recommendedName>
</protein>
<keyword evidence="5" id="KW-0106">Calcium</keyword>
<comment type="similarity">
    <text evidence="2">Belongs to the CSC1 (TC 1.A.17) family.</text>
</comment>
<dbReference type="Pfam" id="PF13967">
    <property type="entry name" value="RSN1_TM"/>
    <property type="match status" value="1"/>
</dbReference>
<evidence type="ECO:0000256" key="7">
    <source>
        <dbReference type="ARBA" id="ARBA00023065"/>
    </source>
</evidence>
<dbReference type="Pfam" id="PF14703">
    <property type="entry name" value="PHM7_cyt"/>
    <property type="match status" value="1"/>
</dbReference>
<evidence type="ECO:0000256" key="2">
    <source>
        <dbReference type="ARBA" id="ARBA00007779"/>
    </source>
</evidence>
<dbReference type="InterPro" id="IPR027815">
    <property type="entry name" value="CSC1/OSCA1-like_cyt"/>
</dbReference>
<feature type="domain" description="CSC1/OSCA1-like N-terminal transmembrane" evidence="12">
    <location>
        <begin position="5"/>
        <end position="150"/>
    </location>
</feature>
<proteinExistence type="inferred from homology"/>
<evidence type="ECO:0000256" key="8">
    <source>
        <dbReference type="ARBA" id="ARBA00023136"/>
    </source>
</evidence>
<evidence type="ECO:0000256" key="1">
    <source>
        <dbReference type="ARBA" id="ARBA00004141"/>
    </source>
</evidence>
<dbReference type="InterPro" id="IPR032880">
    <property type="entry name" value="CSC1/OSCA1-like_N"/>
</dbReference>
<evidence type="ECO:0000259" key="13">
    <source>
        <dbReference type="Pfam" id="PF14703"/>
    </source>
</evidence>
<feature type="transmembrane region" description="Helical" evidence="10">
    <location>
        <begin position="384"/>
        <end position="412"/>
    </location>
</feature>